<name>A0A428NUU4_9HYPO</name>
<dbReference type="OrthoDB" id="10502881at2759"/>
<feature type="compositionally biased region" description="Basic and acidic residues" evidence="1">
    <location>
        <begin position="50"/>
        <end position="68"/>
    </location>
</feature>
<evidence type="ECO:0000256" key="1">
    <source>
        <dbReference type="SAM" id="MobiDB-lite"/>
    </source>
</evidence>
<evidence type="ECO:0000313" key="4">
    <source>
        <dbReference type="Proteomes" id="UP000288168"/>
    </source>
</evidence>
<feature type="region of interest" description="Disordered" evidence="1">
    <location>
        <begin position="176"/>
        <end position="199"/>
    </location>
</feature>
<accession>A0A428NUU4</accession>
<feature type="compositionally biased region" description="Basic and acidic residues" evidence="1">
    <location>
        <begin position="176"/>
        <end position="185"/>
    </location>
</feature>
<keyword evidence="4" id="KW-1185">Reference proteome</keyword>
<feature type="signal peptide" evidence="2">
    <location>
        <begin position="1"/>
        <end position="21"/>
    </location>
</feature>
<evidence type="ECO:0000313" key="3">
    <source>
        <dbReference type="EMBL" id="RSL44574.1"/>
    </source>
</evidence>
<gene>
    <name evidence="3" type="ORF">CEP54_014620</name>
</gene>
<dbReference type="AlphaFoldDB" id="A0A428NUU4"/>
<reference evidence="3 4" key="1">
    <citation type="submission" date="2017-06" db="EMBL/GenBank/DDBJ databases">
        <title>Comparative genomic analysis of Ambrosia Fusariam Clade fungi.</title>
        <authorList>
            <person name="Stajich J.E."/>
            <person name="Carrillo J."/>
            <person name="Kijimoto T."/>
            <person name="Eskalen A."/>
            <person name="O'Donnell K."/>
            <person name="Kasson M."/>
        </authorList>
    </citation>
    <scope>NUCLEOTIDE SEQUENCE [LARGE SCALE GENOMIC DNA]</scope>
    <source>
        <strain evidence="3 4">NRRL62584</strain>
    </source>
</reference>
<dbReference type="Proteomes" id="UP000288168">
    <property type="component" value="Unassembled WGS sequence"/>
</dbReference>
<feature type="chain" id="PRO_5018990118" evidence="2">
    <location>
        <begin position="22"/>
        <end position="199"/>
    </location>
</feature>
<proteinExistence type="predicted"/>
<keyword evidence="2" id="KW-0732">Signal</keyword>
<sequence length="199" mass="22327">MLLYSAVHGGFFLVFPFNLLCMNFNTMSHNNSNTHTFSSPTAIRGGGGSGDKHYEDNHDGRQHERQDGSELAGSGRDDPGQYEPPVETQDGETSTSIDTTPASNCFFDCVPGPVLHVQPTSRSHDVSSHDQCNCRTCIWVKEVTEKVQLEMVHAKAPFEMEQGRTEERLEMAQVEMEQRHAKKWPETVQSLEGERLETK</sequence>
<organism evidence="3 4">
    <name type="scientific">Fusarium duplospermum</name>
    <dbReference type="NCBI Taxonomy" id="1325734"/>
    <lineage>
        <taxon>Eukaryota</taxon>
        <taxon>Fungi</taxon>
        <taxon>Dikarya</taxon>
        <taxon>Ascomycota</taxon>
        <taxon>Pezizomycotina</taxon>
        <taxon>Sordariomycetes</taxon>
        <taxon>Hypocreomycetidae</taxon>
        <taxon>Hypocreales</taxon>
        <taxon>Nectriaceae</taxon>
        <taxon>Fusarium</taxon>
        <taxon>Fusarium solani species complex</taxon>
    </lineage>
</organism>
<comment type="caution">
    <text evidence="3">The sequence shown here is derived from an EMBL/GenBank/DDBJ whole genome shotgun (WGS) entry which is preliminary data.</text>
</comment>
<feature type="region of interest" description="Disordered" evidence="1">
    <location>
        <begin position="35"/>
        <end position="97"/>
    </location>
</feature>
<evidence type="ECO:0000256" key="2">
    <source>
        <dbReference type="SAM" id="SignalP"/>
    </source>
</evidence>
<protein>
    <submittedName>
        <fullName evidence="3">Uncharacterized protein</fullName>
    </submittedName>
</protein>
<dbReference type="EMBL" id="NKCI01000287">
    <property type="protein sequence ID" value="RSL44574.1"/>
    <property type="molecule type" value="Genomic_DNA"/>
</dbReference>